<sequence>MEKHLGIGLMSGTSLDGIDAVLVEISGKYTETKVNVIDSLSFSFPKELREELKELCSPLTASLENICSMNMYLGKEMGKIVNDLLVKANKQKEDVLYISSHGQTIYHNPAGGKRLTAVPGTLQIGDLSVLSEVTGITAVGDFRTADMAAGGQGAPLVSFVDYILFKSEKYSRAIQNIGGIGNVTYLPKDGTDKDVQSFDTGPGNMVIDEVVTRISNGKENYDKDGKLAFQGNINTKLLNKLLDHPYLVIEPPKTTGRELFGADFVDKVIHMAGDLPSEDIVSTVTAWSARTIADSYQRFLEVDGNNLDEVIIGGGGSYNPFLMKQIKENLPEKNVYTHEHFGISSDLKEAVAFAVLGYHCLQGQYNQSPSATGAKNPVIMGKVAYTQPGAYKRVFSWRGN</sequence>
<comment type="catalytic activity">
    <reaction evidence="1">
        <text>1,6-anhydro-N-acetyl-beta-muramate + ATP + H2O = N-acetyl-D-muramate 6-phosphate + ADP + H(+)</text>
        <dbReference type="Rhea" id="RHEA:24952"/>
        <dbReference type="ChEBI" id="CHEBI:15377"/>
        <dbReference type="ChEBI" id="CHEBI:15378"/>
        <dbReference type="ChEBI" id="CHEBI:30616"/>
        <dbReference type="ChEBI" id="CHEBI:58690"/>
        <dbReference type="ChEBI" id="CHEBI:58722"/>
        <dbReference type="ChEBI" id="CHEBI:456216"/>
        <dbReference type="EC" id="2.7.1.170"/>
    </reaction>
</comment>
<accession>A0A1G8YM29</accession>
<dbReference type="PANTHER" id="PTHR30605:SF0">
    <property type="entry name" value="ANHYDRO-N-ACETYLMURAMIC ACID KINASE"/>
    <property type="match status" value="1"/>
</dbReference>
<dbReference type="InterPro" id="IPR043129">
    <property type="entry name" value="ATPase_NBD"/>
</dbReference>
<dbReference type="RefSeq" id="WP_217629279.1">
    <property type="nucleotide sequence ID" value="NZ_FNFL01000002.1"/>
</dbReference>
<keyword evidence="1 2" id="KW-0418">Kinase</keyword>
<comment type="pathway">
    <text evidence="1">Amino-sugar metabolism; 1,6-anhydro-N-acetylmuramate degradation.</text>
</comment>
<proteinExistence type="inferred from homology"/>
<dbReference type="NCBIfam" id="NF007148">
    <property type="entry name" value="PRK09585.3-2"/>
    <property type="match status" value="1"/>
</dbReference>
<evidence type="ECO:0000313" key="2">
    <source>
        <dbReference type="EMBL" id="SDK03195.1"/>
    </source>
</evidence>
<keyword evidence="1" id="KW-0547">Nucleotide-binding</keyword>
<keyword evidence="1" id="KW-0808">Transferase</keyword>
<dbReference type="GO" id="GO:0006040">
    <property type="term" value="P:amino sugar metabolic process"/>
    <property type="evidence" value="ECO:0007669"/>
    <property type="project" value="InterPro"/>
</dbReference>
<dbReference type="HAMAP" id="MF_01270">
    <property type="entry name" value="AnhMurNAc_kinase"/>
    <property type="match status" value="1"/>
</dbReference>
<evidence type="ECO:0000256" key="1">
    <source>
        <dbReference type="HAMAP-Rule" id="MF_01270"/>
    </source>
</evidence>
<dbReference type="UniPathway" id="UPA00343"/>
<dbReference type="EMBL" id="FNFL01000002">
    <property type="protein sequence ID" value="SDK03195.1"/>
    <property type="molecule type" value="Genomic_DNA"/>
</dbReference>
<dbReference type="STRING" id="407036.SAMN05216243_1670"/>
<dbReference type="InterPro" id="IPR005338">
    <property type="entry name" value="Anhydro_N_Ac-Mur_kinase"/>
</dbReference>
<comment type="pathway">
    <text evidence="1">Cell wall biogenesis; peptidoglycan recycling.</text>
</comment>
<dbReference type="GO" id="GO:0016301">
    <property type="term" value="F:kinase activity"/>
    <property type="evidence" value="ECO:0007669"/>
    <property type="project" value="UniProtKB-KW"/>
</dbReference>
<dbReference type="Proteomes" id="UP000198694">
    <property type="component" value="Unassembled WGS sequence"/>
</dbReference>
<dbReference type="Gene3D" id="3.30.420.40">
    <property type="match status" value="2"/>
</dbReference>
<dbReference type="EC" id="2.7.1.170" evidence="1"/>
<dbReference type="PANTHER" id="PTHR30605">
    <property type="entry name" value="ANHYDRO-N-ACETYLMURAMIC ACID KINASE"/>
    <property type="match status" value="1"/>
</dbReference>
<comment type="similarity">
    <text evidence="1">Belongs to the anhydro-N-acetylmuramic acid kinase family.</text>
</comment>
<reference evidence="2 3" key="1">
    <citation type="submission" date="2016-10" db="EMBL/GenBank/DDBJ databases">
        <authorList>
            <person name="de Groot N.N."/>
        </authorList>
    </citation>
    <scope>NUCLEOTIDE SEQUENCE [LARGE SCALE GENOMIC DNA]</scope>
    <source>
        <strain evidence="2 3">CGMCC 1.6502</strain>
    </source>
</reference>
<comment type="function">
    <text evidence="1">Catalyzes the specific phosphorylation of 1,6-anhydro-N-acetylmuramic acid (anhMurNAc) with the simultaneous cleavage of the 1,6-anhydro ring, generating MurNAc-6-P. Is required for the utilization of anhMurNAc either imported from the medium or derived from its own cell wall murein, and thus plays a role in cell wall recycling.</text>
</comment>
<keyword evidence="1" id="KW-0119">Carbohydrate metabolism</keyword>
<keyword evidence="1" id="KW-0067">ATP-binding</keyword>
<dbReference type="NCBIfam" id="NF007142">
    <property type="entry name" value="PRK09585.2-1"/>
    <property type="match status" value="1"/>
</dbReference>
<dbReference type="GO" id="GO:0097175">
    <property type="term" value="P:1,6-anhydro-N-acetyl-beta-muramic acid catabolic process"/>
    <property type="evidence" value="ECO:0007669"/>
    <property type="project" value="UniProtKB-UniRule"/>
</dbReference>
<dbReference type="CDD" id="cd24050">
    <property type="entry name" value="ASKHA_NBD_ANMK"/>
    <property type="match status" value="1"/>
</dbReference>
<gene>
    <name evidence="1" type="primary">anmK</name>
    <name evidence="2" type="ORF">SAMN05216243_1670</name>
</gene>
<evidence type="ECO:0000313" key="3">
    <source>
        <dbReference type="Proteomes" id="UP000198694"/>
    </source>
</evidence>
<dbReference type="GO" id="GO:0005524">
    <property type="term" value="F:ATP binding"/>
    <property type="evidence" value="ECO:0007669"/>
    <property type="project" value="UniProtKB-UniRule"/>
</dbReference>
<dbReference type="AlphaFoldDB" id="A0A1G8YM29"/>
<keyword evidence="3" id="KW-1185">Reference proteome</keyword>
<dbReference type="Pfam" id="PF03702">
    <property type="entry name" value="AnmK"/>
    <property type="match status" value="1"/>
</dbReference>
<dbReference type="UniPathway" id="UPA00544"/>
<protein>
    <recommendedName>
        <fullName evidence="1">Anhydro-N-acetylmuramic acid kinase</fullName>
        <ecNumber evidence="1">2.7.1.170</ecNumber>
    </recommendedName>
    <alternativeName>
        <fullName evidence="1">AnhMurNAc kinase</fullName>
    </alternativeName>
</protein>
<dbReference type="GO" id="GO:0009254">
    <property type="term" value="P:peptidoglycan turnover"/>
    <property type="evidence" value="ECO:0007669"/>
    <property type="project" value="UniProtKB-UniRule"/>
</dbReference>
<dbReference type="SUPFAM" id="SSF53067">
    <property type="entry name" value="Actin-like ATPase domain"/>
    <property type="match status" value="1"/>
</dbReference>
<dbReference type="GO" id="GO:0016773">
    <property type="term" value="F:phosphotransferase activity, alcohol group as acceptor"/>
    <property type="evidence" value="ECO:0007669"/>
    <property type="project" value="UniProtKB-UniRule"/>
</dbReference>
<name>A0A1G8YM29_9BACI</name>
<feature type="binding site" evidence="1">
    <location>
        <begin position="12"/>
        <end position="19"/>
    </location>
    <ligand>
        <name>ATP</name>
        <dbReference type="ChEBI" id="CHEBI:30616"/>
    </ligand>
</feature>
<organism evidence="2 3">
    <name type="scientific">Sediminibacillus albus</name>
    <dbReference type="NCBI Taxonomy" id="407036"/>
    <lineage>
        <taxon>Bacteria</taxon>
        <taxon>Bacillati</taxon>
        <taxon>Bacillota</taxon>
        <taxon>Bacilli</taxon>
        <taxon>Bacillales</taxon>
        <taxon>Bacillaceae</taxon>
        <taxon>Sediminibacillus</taxon>
    </lineage>
</organism>